<feature type="transmembrane region" description="Helical" evidence="1">
    <location>
        <begin position="12"/>
        <end position="34"/>
    </location>
</feature>
<dbReference type="RefSeq" id="WP_116497072.1">
    <property type="nucleotide sequence ID" value="NZ_QENZ01000009.1"/>
</dbReference>
<keyword evidence="1" id="KW-1133">Transmembrane helix</keyword>
<gene>
    <name evidence="2" type="ORF">C7377_1872</name>
</gene>
<evidence type="ECO:0000313" key="3">
    <source>
        <dbReference type="Proteomes" id="UP000251835"/>
    </source>
</evidence>
<dbReference type="EMBL" id="QENZ01000009">
    <property type="protein sequence ID" value="PVX48849.1"/>
    <property type="molecule type" value="Genomic_DNA"/>
</dbReference>
<name>A0A7L4UME2_BALHA</name>
<dbReference type="AlphaFoldDB" id="A0A7L4UME2"/>
<comment type="caution">
    <text evidence="2">The sequence shown here is derived from an EMBL/GenBank/DDBJ whole genome shotgun (WGS) entry which is preliminary data.</text>
</comment>
<keyword evidence="3" id="KW-1185">Reference proteome</keyword>
<evidence type="ECO:0000256" key="1">
    <source>
        <dbReference type="SAM" id="Phobius"/>
    </source>
</evidence>
<protein>
    <submittedName>
        <fullName evidence="2">Uncharacterized protein</fullName>
    </submittedName>
</protein>
<proteinExistence type="predicted"/>
<feature type="transmembrane region" description="Helical" evidence="1">
    <location>
        <begin position="41"/>
        <end position="66"/>
    </location>
</feature>
<accession>A0A7L4UME2</accession>
<dbReference type="Proteomes" id="UP000251835">
    <property type="component" value="Unassembled WGS sequence"/>
</dbReference>
<keyword evidence="1" id="KW-0812">Transmembrane</keyword>
<organism evidence="2 3">
    <name type="scientific">Balneicella halophila</name>
    <dbReference type="NCBI Taxonomy" id="1537566"/>
    <lineage>
        <taxon>Bacteria</taxon>
        <taxon>Pseudomonadati</taxon>
        <taxon>Bacteroidota</taxon>
        <taxon>Bacteroidia</taxon>
        <taxon>Bacteroidales</taxon>
        <taxon>Balneicellaceae</taxon>
        <taxon>Balneicella</taxon>
    </lineage>
</organism>
<evidence type="ECO:0000313" key="2">
    <source>
        <dbReference type="EMBL" id="PVX48849.1"/>
    </source>
</evidence>
<keyword evidence="1" id="KW-0472">Membrane</keyword>
<sequence length="71" mass="7908">MSKLSDFINKHGYTYKSFFLVLLVFPPGALVIAWKIPHATIVVRILLSILDVVVPLLPFILGVLGISKLFN</sequence>
<dbReference type="OrthoDB" id="9898529at2"/>
<reference evidence="2 3" key="1">
    <citation type="submission" date="2018-05" db="EMBL/GenBank/DDBJ databases">
        <title>Genomic Encyclopedia of Type Strains, Phase IV (KMG-IV): sequencing the most valuable type-strain genomes for metagenomic binning, comparative biology and taxonomic classification.</title>
        <authorList>
            <person name="Goeker M."/>
        </authorList>
    </citation>
    <scope>NUCLEOTIDE SEQUENCE [LARGE SCALE GENOMIC DNA]</scope>
    <source>
        <strain evidence="2 3">DSM 28579</strain>
    </source>
</reference>